<reference key="1">
    <citation type="submission" date="2010-11" db="EMBL/GenBank/DDBJ databases">
        <title>The complete sequence of chromosome of Isophaera pallida ATCC 43644.</title>
        <authorList>
            <consortium name="US DOE Joint Genome Institute (JGI-PGF)"/>
            <person name="Lucas S."/>
            <person name="Copeland A."/>
            <person name="Lapidus A."/>
            <person name="Bruce D."/>
            <person name="Goodwin L."/>
            <person name="Pitluck S."/>
            <person name="Kyrpides N."/>
            <person name="Mavromatis K."/>
            <person name="Pagani I."/>
            <person name="Ivanova N."/>
            <person name="Saunders E."/>
            <person name="Brettin T."/>
            <person name="Detter J.C."/>
            <person name="Han C."/>
            <person name="Tapia R."/>
            <person name="Land M."/>
            <person name="Hauser L."/>
            <person name="Markowitz V."/>
            <person name="Cheng J.-F."/>
            <person name="Hugenholtz P."/>
            <person name="Woyke T."/>
            <person name="Wu D."/>
            <person name="Eisen J.A."/>
        </authorList>
    </citation>
    <scope>NUCLEOTIDE SEQUENCE</scope>
    <source>
        <strain>ATCC 43644</strain>
    </source>
</reference>
<proteinExistence type="predicted"/>
<dbReference type="eggNOG" id="COG4102">
    <property type="taxonomic scope" value="Bacteria"/>
</dbReference>
<evidence type="ECO:0008006" key="3">
    <source>
        <dbReference type="Google" id="ProtNLM"/>
    </source>
</evidence>
<dbReference type="STRING" id="575540.Isop_2037"/>
<evidence type="ECO:0000313" key="2">
    <source>
        <dbReference type="Proteomes" id="UP000008631"/>
    </source>
</evidence>
<dbReference type="PANTHER" id="PTHR43737:SF1">
    <property type="entry name" value="DUF1501 DOMAIN-CONTAINING PROTEIN"/>
    <property type="match status" value="1"/>
</dbReference>
<dbReference type="InterPro" id="IPR017850">
    <property type="entry name" value="Alkaline_phosphatase_core_sf"/>
</dbReference>
<dbReference type="PROSITE" id="PS51318">
    <property type="entry name" value="TAT"/>
    <property type="match status" value="1"/>
</dbReference>
<protein>
    <recommendedName>
        <fullName evidence="3">Sulfatase</fullName>
    </recommendedName>
</protein>
<dbReference type="EMBL" id="CP002353">
    <property type="protein sequence ID" value="ADV62617.1"/>
    <property type="molecule type" value="Genomic_DNA"/>
</dbReference>
<dbReference type="PANTHER" id="PTHR43737">
    <property type="entry name" value="BLL7424 PROTEIN"/>
    <property type="match status" value="1"/>
</dbReference>
<gene>
    <name evidence="1" type="ordered locus">Isop_2037</name>
</gene>
<dbReference type="RefSeq" id="WP_013564905.1">
    <property type="nucleotide sequence ID" value="NC_014962.1"/>
</dbReference>
<sequence>MNSLFSHGAMSPSPAGRALMDRRRFLGDAAGGLGAIALGALLAESGALAAPRALRRGDRSNAGPIRPVIDPARPLAARPPHYAPKARRVLVLFCSGALSHVDTFDFKPQLIKRSGQPLPGVDKLVTFQGENGALVGPLWKFRPRGESGKPVSDLLPHLAELADEFCFIHSMTAMSNTHGPAENQMSTGFTLDGYPGMGAWVTYALGTENESLPAFVAIPDPRGVPQVGSNHWNSAFLPSVFQGTAFNAAQPIAHLERPPTIDPTEETAARQLLDRLNQIHLAEHPSESDLAARIAGYELAARMQLAAVEANDLNGESPATRALYGIDDPDPHRAGFARNCLLARRLLERGVRFVQLFNGSYAMGEGVGNWDGHKVIRDQYPIHAAILDRPAAALIRDLKARGLLDDTLVALVTEFGRMPTFQKGANGRDHNPQGFTVLLAGAGVKRGHTHGATDEFGLKAVQDVVTIHDLHATILHLLGLDHTRLSVYHNGIERRLTDVHGHVIEGVLS</sequence>
<dbReference type="SUPFAM" id="SSF53649">
    <property type="entry name" value="Alkaline phosphatase-like"/>
    <property type="match status" value="1"/>
</dbReference>
<dbReference type="InParanoid" id="E8R3N2"/>
<dbReference type="Proteomes" id="UP000008631">
    <property type="component" value="Chromosome"/>
</dbReference>
<accession>E8R3N2</accession>
<organism evidence="1 2">
    <name type="scientific">Isosphaera pallida (strain ATCC 43644 / DSM 9630 / IS1B)</name>
    <dbReference type="NCBI Taxonomy" id="575540"/>
    <lineage>
        <taxon>Bacteria</taxon>
        <taxon>Pseudomonadati</taxon>
        <taxon>Planctomycetota</taxon>
        <taxon>Planctomycetia</taxon>
        <taxon>Isosphaerales</taxon>
        <taxon>Isosphaeraceae</taxon>
        <taxon>Isosphaera</taxon>
    </lineage>
</organism>
<dbReference type="KEGG" id="ipa:Isop_2037"/>
<evidence type="ECO:0000313" key="1">
    <source>
        <dbReference type="EMBL" id="ADV62617.1"/>
    </source>
</evidence>
<keyword evidence="2" id="KW-1185">Reference proteome</keyword>
<dbReference type="InterPro" id="IPR010869">
    <property type="entry name" value="DUF1501"/>
</dbReference>
<dbReference type="Pfam" id="PF07394">
    <property type="entry name" value="DUF1501"/>
    <property type="match status" value="1"/>
</dbReference>
<name>E8R3N2_ISOPI</name>
<dbReference type="HOGENOM" id="CLU_035908_0_0_0"/>
<reference evidence="1 2" key="2">
    <citation type="journal article" date="2011" name="Stand. Genomic Sci.">
        <title>Complete genome sequence of Isosphaera pallida type strain (IS1B).</title>
        <authorList>
            <consortium name="US DOE Joint Genome Institute (JGI-PGF)"/>
            <person name="Goker M."/>
            <person name="Cleland D."/>
            <person name="Saunders E."/>
            <person name="Lapidus A."/>
            <person name="Nolan M."/>
            <person name="Lucas S."/>
            <person name="Hammon N."/>
            <person name="Deshpande S."/>
            <person name="Cheng J.F."/>
            <person name="Tapia R."/>
            <person name="Han C."/>
            <person name="Goodwin L."/>
            <person name="Pitluck S."/>
            <person name="Liolios K."/>
            <person name="Pagani I."/>
            <person name="Ivanova N."/>
            <person name="Mavromatis K."/>
            <person name="Pati A."/>
            <person name="Chen A."/>
            <person name="Palaniappan K."/>
            <person name="Land M."/>
            <person name="Hauser L."/>
            <person name="Chang Y.J."/>
            <person name="Jeffries C.D."/>
            <person name="Detter J.C."/>
            <person name="Beck B."/>
            <person name="Woyke T."/>
            <person name="Bristow J."/>
            <person name="Eisen J.A."/>
            <person name="Markowitz V."/>
            <person name="Hugenholtz P."/>
            <person name="Kyrpides N.C."/>
            <person name="Klenk H.P."/>
        </authorList>
    </citation>
    <scope>NUCLEOTIDE SEQUENCE [LARGE SCALE GENOMIC DNA]</scope>
    <source>
        <strain evidence="2">ATCC 43644 / DSM 9630 / IS1B</strain>
    </source>
</reference>
<dbReference type="AlphaFoldDB" id="E8R3N2"/>
<dbReference type="InterPro" id="IPR006311">
    <property type="entry name" value="TAT_signal"/>
</dbReference>
<dbReference type="Gene3D" id="3.40.720.10">
    <property type="entry name" value="Alkaline Phosphatase, subunit A"/>
    <property type="match status" value="1"/>
</dbReference>